<dbReference type="PANTHER" id="PTHR43877:SF2">
    <property type="entry name" value="AMINOALKYLPHOSPHONATE N-ACETYLTRANSFERASE-RELATED"/>
    <property type="match status" value="1"/>
</dbReference>
<dbReference type="PROSITE" id="PS51186">
    <property type="entry name" value="GNAT"/>
    <property type="match status" value="1"/>
</dbReference>
<gene>
    <name evidence="4" type="ORF">NP603_00720</name>
</gene>
<evidence type="ECO:0000256" key="1">
    <source>
        <dbReference type="ARBA" id="ARBA00022679"/>
    </source>
</evidence>
<dbReference type="SUPFAM" id="SSF55729">
    <property type="entry name" value="Acyl-CoA N-acyltransferases (Nat)"/>
    <property type="match status" value="1"/>
</dbReference>
<keyword evidence="5" id="KW-1185">Reference proteome</keyword>
<dbReference type="CDD" id="cd04301">
    <property type="entry name" value="NAT_SF"/>
    <property type="match status" value="1"/>
</dbReference>
<evidence type="ECO:0000256" key="2">
    <source>
        <dbReference type="ARBA" id="ARBA00023315"/>
    </source>
</evidence>
<dbReference type="Gene3D" id="3.40.630.30">
    <property type="match status" value="1"/>
</dbReference>
<dbReference type="Proteomes" id="UP001524569">
    <property type="component" value="Unassembled WGS sequence"/>
</dbReference>
<dbReference type="Pfam" id="PF00583">
    <property type="entry name" value="Acetyltransf_1"/>
    <property type="match status" value="1"/>
</dbReference>
<reference evidence="4 5" key="1">
    <citation type="submission" date="2022-07" db="EMBL/GenBank/DDBJ databases">
        <title>Methylomonas rivi sp. nov., Methylomonas rosea sp. nov., Methylomonas aureus sp. nov. and Methylomonas subterranea sp. nov., four novel methanotrophs isolated from a freshwater creek and the deep terrestrial subsurface.</title>
        <authorList>
            <person name="Abin C."/>
            <person name="Sankaranarayanan K."/>
            <person name="Garner C."/>
            <person name="Sindelar R."/>
            <person name="Kotary K."/>
            <person name="Garner R."/>
            <person name="Barclay S."/>
            <person name="Lawson P."/>
            <person name="Krumholz L."/>
        </authorList>
    </citation>
    <scope>NUCLEOTIDE SEQUENCE [LARGE SCALE GENOMIC DNA]</scope>
    <source>
        <strain evidence="4 5">SURF-1</strain>
    </source>
</reference>
<proteinExistence type="predicted"/>
<accession>A0ABT1UDX1</accession>
<evidence type="ECO:0000313" key="4">
    <source>
        <dbReference type="EMBL" id="MCQ8179616.1"/>
    </source>
</evidence>
<dbReference type="InterPro" id="IPR016181">
    <property type="entry name" value="Acyl_CoA_acyltransferase"/>
</dbReference>
<name>A0ABT1UDX1_9GAMM</name>
<feature type="domain" description="N-acetyltransferase" evidence="3">
    <location>
        <begin position="1"/>
        <end position="148"/>
    </location>
</feature>
<evidence type="ECO:0000313" key="5">
    <source>
        <dbReference type="Proteomes" id="UP001524569"/>
    </source>
</evidence>
<dbReference type="InterPro" id="IPR000182">
    <property type="entry name" value="GNAT_dom"/>
</dbReference>
<dbReference type="InterPro" id="IPR050832">
    <property type="entry name" value="Bact_Acetyltransf"/>
</dbReference>
<dbReference type="EMBL" id="JANIBM010000001">
    <property type="protein sequence ID" value="MCQ8179616.1"/>
    <property type="molecule type" value="Genomic_DNA"/>
</dbReference>
<sequence>MQIVTATEADIPAMCRLLAQLFEQEAEFVADETAQRRGLSQIIAEPALGRIFVARRDGEILGMVNLLFSVSTALGARVAWLEDMVVDRNQRGGAIGSALLQHAVEFAKQQGCRRITLLTDADNSAGQRFYRRYGFAISPMRPMRLLLP</sequence>
<dbReference type="RefSeq" id="WP_256609000.1">
    <property type="nucleotide sequence ID" value="NZ_JANIBM010000001.1"/>
</dbReference>
<comment type="caution">
    <text evidence="4">The sequence shown here is derived from an EMBL/GenBank/DDBJ whole genome shotgun (WGS) entry which is preliminary data.</text>
</comment>
<evidence type="ECO:0000259" key="3">
    <source>
        <dbReference type="PROSITE" id="PS51186"/>
    </source>
</evidence>
<organism evidence="4 5">
    <name type="scientific">Methylomonas aurea</name>
    <dbReference type="NCBI Taxonomy" id="2952224"/>
    <lineage>
        <taxon>Bacteria</taxon>
        <taxon>Pseudomonadati</taxon>
        <taxon>Pseudomonadota</taxon>
        <taxon>Gammaproteobacteria</taxon>
        <taxon>Methylococcales</taxon>
        <taxon>Methylococcaceae</taxon>
        <taxon>Methylomonas</taxon>
    </lineage>
</organism>
<keyword evidence="2" id="KW-0012">Acyltransferase</keyword>
<dbReference type="PANTHER" id="PTHR43877">
    <property type="entry name" value="AMINOALKYLPHOSPHONATE N-ACETYLTRANSFERASE-RELATED-RELATED"/>
    <property type="match status" value="1"/>
</dbReference>
<protein>
    <submittedName>
        <fullName evidence="4">GNAT family N-acetyltransferase</fullName>
    </submittedName>
</protein>
<keyword evidence="1" id="KW-0808">Transferase</keyword>